<comment type="caution">
    <text evidence="1">The sequence shown here is derived from an EMBL/GenBank/DDBJ whole genome shotgun (WGS) entry which is preliminary data.</text>
</comment>
<organism evidence="1 2">
    <name type="scientific">Rothia dentocariosa</name>
    <dbReference type="NCBI Taxonomy" id="2047"/>
    <lineage>
        <taxon>Bacteria</taxon>
        <taxon>Bacillati</taxon>
        <taxon>Actinomycetota</taxon>
        <taxon>Actinomycetes</taxon>
        <taxon>Micrococcales</taxon>
        <taxon>Micrococcaceae</taxon>
        <taxon>Rothia</taxon>
    </lineage>
</organism>
<dbReference type="Proteomes" id="UP000216195">
    <property type="component" value="Unassembled WGS sequence"/>
</dbReference>
<protein>
    <recommendedName>
        <fullName evidence="3">DUF559 domain-containing protein</fullName>
    </recommendedName>
</protein>
<reference evidence="1 2" key="1">
    <citation type="submission" date="2017-04" db="EMBL/GenBank/DDBJ databases">
        <title>Kefir bacterial isolates.</title>
        <authorList>
            <person name="Kim Y."/>
            <person name="Blasche S."/>
            <person name="Patil K.R."/>
        </authorList>
    </citation>
    <scope>NUCLEOTIDE SEQUENCE [LARGE SCALE GENOMIC DNA]</scope>
    <source>
        <strain evidence="1 2">OG2-1</strain>
    </source>
</reference>
<name>A0AAE5KQ08_9MICC</name>
<proteinExistence type="predicted"/>
<evidence type="ECO:0000313" key="1">
    <source>
        <dbReference type="EMBL" id="PAK84623.1"/>
    </source>
</evidence>
<evidence type="ECO:0000313" key="2">
    <source>
        <dbReference type="Proteomes" id="UP000216195"/>
    </source>
</evidence>
<sequence>MKYIIDSIKTYSDLIAEGYSERYLAKLKRSNTIFPLVRGVYVSLQKWSSWSTQEQNFAYHVAAARRAPQLTFTRESAAFLHGIPLLQMPQKIHAATSKSVRRGARTRVMYHVTTAEVQERAVWIEEFLRTLNPLDTLVDCARNLPFYEACCIGDGILHRGLVTSAEVQESLTAVSRRGSAKARKVAAAVDERSGSVAETITRLHLSAHGFPVPELQYKFTHRGRNYYSDFAWKEYKLVLEIDGRMKYRGTFGIPTEEALIAEREREKIIQNQGWHVVRAHWEDLYPTSAGLRDILVPYLKPVHFPACRTL</sequence>
<accession>A0AAE5KQ08</accession>
<dbReference type="EMBL" id="NCWU01000020">
    <property type="protein sequence ID" value="PAK84623.1"/>
    <property type="molecule type" value="Genomic_DNA"/>
</dbReference>
<dbReference type="SUPFAM" id="SSF52980">
    <property type="entry name" value="Restriction endonuclease-like"/>
    <property type="match status" value="1"/>
</dbReference>
<gene>
    <name evidence="1" type="ORF">B8W87_10335</name>
</gene>
<dbReference type="InterPro" id="IPR011335">
    <property type="entry name" value="Restrct_endonuc-II-like"/>
</dbReference>
<dbReference type="AlphaFoldDB" id="A0AAE5KQ08"/>
<dbReference type="Gene3D" id="3.40.960.10">
    <property type="entry name" value="VSR Endonuclease"/>
    <property type="match status" value="1"/>
</dbReference>
<evidence type="ECO:0008006" key="3">
    <source>
        <dbReference type="Google" id="ProtNLM"/>
    </source>
</evidence>